<organism evidence="1 2">
    <name type="scientific">Knoellia remsis</name>
    <dbReference type="NCBI Taxonomy" id="407159"/>
    <lineage>
        <taxon>Bacteria</taxon>
        <taxon>Bacillati</taxon>
        <taxon>Actinomycetota</taxon>
        <taxon>Actinomycetes</taxon>
        <taxon>Micrococcales</taxon>
        <taxon>Intrasporangiaceae</taxon>
        <taxon>Knoellia</taxon>
    </lineage>
</organism>
<dbReference type="Proteomes" id="UP000237822">
    <property type="component" value="Unassembled WGS sequence"/>
</dbReference>
<dbReference type="EMBL" id="PVTI01000009">
    <property type="protein sequence ID" value="PRY59425.1"/>
    <property type="molecule type" value="Genomic_DNA"/>
</dbReference>
<dbReference type="AlphaFoldDB" id="A0A2T0UNC0"/>
<dbReference type="OrthoDB" id="3295834at2"/>
<evidence type="ECO:0000313" key="1">
    <source>
        <dbReference type="EMBL" id="PRY59425.1"/>
    </source>
</evidence>
<proteinExistence type="predicted"/>
<reference evidence="1 2" key="1">
    <citation type="submission" date="2018-03" db="EMBL/GenBank/DDBJ databases">
        <title>Genomic Encyclopedia of Archaeal and Bacterial Type Strains, Phase II (KMG-II): from individual species to whole genera.</title>
        <authorList>
            <person name="Goeker M."/>
        </authorList>
    </citation>
    <scope>NUCLEOTIDE SEQUENCE [LARGE SCALE GENOMIC DNA]</scope>
    <source>
        <strain evidence="1 2">ATCC BAA-1496</strain>
    </source>
</reference>
<accession>A0A2T0UNC0</accession>
<name>A0A2T0UNC0_9MICO</name>
<evidence type="ECO:0000313" key="2">
    <source>
        <dbReference type="Proteomes" id="UP000237822"/>
    </source>
</evidence>
<keyword evidence="2" id="KW-1185">Reference proteome</keyword>
<evidence type="ECO:0008006" key="3">
    <source>
        <dbReference type="Google" id="ProtNLM"/>
    </source>
</evidence>
<sequence>MIDLELARRLVHDAGVLWQPAAGDRFVIDAELLTGQVFWISDLTVEPQSFADQTVLGFNGTTEWALDSVTLDQAVWLPREDQLRELLGDRFLSLTRTEDGWEVTYAASDGTRHTVTDADVENAYATAVLGL</sequence>
<comment type="caution">
    <text evidence="1">The sequence shown here is derived from an EMBL/GenBank/DDBJ whole genome shotgun (WGS) entry which is preliminary data.</text>
</comment>
<gene>
    <name evidence="1" type="ORF">BCF74_10912</name>
</gene>
<protein>
    <recommendedName>
        <fullName evidence="3">Pilus assembly protein CpaE</fullName>
    </recommendedName>
</protein>
<dbReference type="RefSeq" id="WP_106297221.1">
    <property type="nucleotide sequence ID" value="NZ_PVTI01000009.1"/>
</dbReference>